<evidence type="ECO:0000256" key="1">
    <source>
        <dbReference type="ARBA" id="ARBA00009570"/>
    </source>
</evidence>
<gene>
    <name evidence="3" type="ORF">ABH943_002245</name>
</gene>
<organism evidence="3 4">
    <name type="scientific">Caballeronia udeis</name>
    <dbReference type="NCBI Taxonomy" id="1232866"/>
    <lineage>
        <taxon>Bacteria</taxon>
        <taxon>Pseudomonadati</taxon>
        <taxon>Pseudomonadota</taxon>
        <taxon>Betaproteobacteria</taxon>
        <taxon>Burkholderiales</taxon>
        <taxon>Burkholderiaceae</taxon>
        <taxon>Caballeronia</taxon>
    </lineage>
</organism>
<dbReference type="RefSeq" id="WP_404606389.1">
    <property type="nucleotide sequence ID" value="NZ_JBIYDN010000005.1"/>
</dbReference>
<dbReference type="InterPro" id="IPR000391">
    <property type="entry name" value="Rng_hydr_dOase-bsu"/>
</dbReference>
<keyword evidence="2" id="KW-0560">Oxidoreductase</keyword>
<dbReference type="PANTHER" id="PTHR41534">
    <property type="entry name" value="BLR3401 PROTEIN"/>
    <property type="match status" value="1"/>
</dbReference>
<sequence length="165" mass="18487">MDATNALLMQPVFAEAVQFIWREAEILDRKDYRAWLELWSPKGFYVVPIDPLATDFAATLNYAYDDHAMRALRVQRLSSGYSPSVTDAARTVRTVSRFTMSSDSADIVDVRSAQVIVAYKRGVSTLFAADVEHRLDLSDGEPRIVQKVVRLIDSTDALNAIGFLL</sequence>
<dbReference type="Gene3D" id="3.10.450.50">
    <property type="match status" value="1"/>
</dbReference>
<evidence type="ECO:0000313" key="3">
    <source>
        <dbReference type="EMBL" id="MFK4442230.1"/>
    </source>
</evidence>
<dbReference type="GO" id="GO:0051213">
    <property type="term" value="F:dioxygenase activity"/>
    <property type="evidence" value="ECO:0007669"/>
    <property type="project" value="UniProtKB-KW"/>
</dbReference>
<dbReference type="Proteomes" id="UP001620514">
    <property type="component" value="Unassembled WGS sequence"/>
</dbReference>
<keyword evidence="3" id="KW-0223">Dioxygenase</keyword>
<comment type="similarity">
    <text evidence="1">Belongs to the bacterial ring-hydroxylating dioxygenase beta subunit family.</text>
</comment>
<reference evidence="3 4" key="1">
    <citation type="submission" date="2024-11" db="EMBL/GenBank/DDBJ databases">
        <title>Using genomics to understand microbial adaptation to soil warming.</title>
        <authorList>
            <person name="Deangelis K.M. PhD."/>
        </authorList>
    </citation>
    <scope>NUCLEOTIDE SEQUENCE [LARGE SCALE GENOMIC DNA]</scope>
    <source>
        <strain evidence="3 4">GAS97</strain>
    </source>
</reference>
<protein>
    <submittedName>
        <fullName evidence="3">3-phenylpropionate/cinnamic acid dioxygenase small subunit</fullName>
    </submittedName>
</protein>
<comment type="caution">
    <text evidence="3">The sequence shown here is derived from an EMBL/GenBank/DDBJ whole genome shotgun (WGS) entry which is preliminary data.</text>
</comment>
<dbReference type="PANTHER" id="PTHR41534:SF2">
    <property type="entry name" value="3-PHENYLPROPIONATE_CINNAMIC ACID DIOXYGENASE SUBUNIT BETA"/>
    <property type="match status" value="1"/>
</dbReference>
<dbReference type="SUPFAM" id="SSF54427">
    <property type="entry name" value="NTF2-like"/>
    <property type="match status" value="1"/>
</dbReference>
<accession>A0ABW8MEX7</accession>
<evidence type="ECO:0000256" key="2">
    <source>
        <dbReference type="ARBA" id="ARBA00023002"/>
    </source>
</evidence>
<dbReference type="Pfam" id="PF00866">
    <property type="entry name" value="Ring_hydroxyl_B"/>
    <property type="match status" value="1"/>
</dbReference>
<keyword evidence="4" id="KW-1185">Reference proteome</keyword>
<dbReference type="InterPro" id="IPR032710">
    <property type="entry name" value="NTF2-like_dom_sf"/>
</dbReference>
<name>A0ABW8MEX7_9BURK</name>
<proteinExistence type="inferred from homology"/>
<dbReference type="EMBL" id="JBIYDN010000005">
    <property type="protein sequence ID" value="MFK4442230.1"/>
    <property type="molecule type" value="Genomic_DNA"/>
</dbReference>
<evidence type="ECO:0000313" key="4">
    <source>
        <dbReference type="Proteomes" id="UP001620514"/>
    </source>
</evidence>